<name>A0A9W6B352_9LACO</name>
<dbReference type="GO" id="GO:0004765">
    <property type="term" value="F:shikimate kinase activity"/>
    <property type="evidence" value="ECO:0007669"/>
    <property type="project" value="UniProtKB-UniRule"/>
</dbReference>
<dbReference type="SUPFAM" id="SSF52540">
    <property type="entry name" value="P-loop containing nucleoside triphosphate hydrolases"/>
    <property type="match status" value="1"/>
</dbReference>
<comment type="similarity">
    <text evidence="7">Belongs to the shikimate kinase family.</text>
</comment>
<dbReference type="CDD" id="cd00464">
    <property type="entry name" value="SK"/>
    <property type="match status" value="1"/>
</dbReference>
<feature type="binding site" evidence="7">
    <location>
        <position position="56"/>
    </location>
    <ligand>
        <name>substrate</name>
    </ligand>
</feature>
<comment type="subcellular location">
    <subcellularLocation>
        <location evidence="7">Cytoplasm</location>
    </subcellularLocation>
</comment>
<evidence type="ECO:0000313" key="8">
    <source>
        <dbReference type="EMBL" id="GLB47491.1"/>
    </source>
</evidence>
<dbReference type="InterPro" id="IPR027417">
    <property type="entry name" value="P-loop_NTPase"/>
</dbReference>
<keyword evidence="6 7" id="KW-0057">Aromatic amino acid biosynthesis</keyword>
<dbReference type="EMBL" id="BRPL01000004">
    <property type="protein sequence ID" value="GLB47491.1"/>
    <property type="molecule type" value="Genomic_DNA"/>
</dbReference>
<comment type="caution">
    <text evidence="8">The sequence shown here is derived from an EMBL/GenBank/DDBJ whole genome shotgun (WGS) entry which is preliminary data.</text>
</comment>
<keyword evidence="4 7" id="KW-0418">Kinase</keyword>
<dbReference type="Proteomes" id="UP001144204">
    <property type="component" value="Unassembled WGS sequence"/>
</dbReference>
<evidence type="ECO:0000256" key="1">
    <source>
        <dbReference type="ARBA" id="ARBA00022605"/>
    </source>
</evidence>
<dbReference type="Gene3D" id="3.40.50.300">
    <property type="entry name" value="P-loop containing nucleotide triphosphate hydrolases"/>
    <property type="match status" value="1"/>
</dbReference>
<dbReference type="GO" id="GO:0000287">
    <property type="term" value="F:magnesium ion binding"/>
    <property type="evidence" value="ECO:0007669"/>
    <property type="project" value="UniProtKB-UniRule"/>
</dbReference>
<dbReference type="EC" id="2.7.1.71" evidence="7"/>
<protein>
    <recommendedName>
        <fullName evidence="7">Shikimate kinase</fullName>
        <shortName evidence="7">SK</shortName>
        <ecNumber evidence="7">2.7.1.71</ecNumber>
    </recommendedName>
</protein>
<dbReference type="PRINTS" id="PR01100">
    <property type="entry name" value="SHIKIMTKNASE"/>
</dbReference>
<feature type="binding site" evidence="7">
    <location>
        <position position="32"/>
    </location>
    <ligand>
        <name>substrate</name>
    </ligand>
</feature>
<dbReference type="GO" id="GO:0009423">
    <property type="term" value="P:chorismate biosynthetic process"/>
    <property type="evidence" value="ECO:0007669"/>
    <property type="project" value="UniProtKB-UniRule"/>
</dbReference>
<comment type="catalytic activity">
    <reaction evidence="7">
        <text>shikimate + ATP = 3-phosphoshikimate + ADP + H(+)</text>
        <dbReference type="Rhea" id="RHEA:13121"/>
        <dbReference type="ChEBI" id="CHEBI:15378"/>
        <dbReference type="ChEBI" id="CHEBI:30616"/>
        <dbReference type="ChEBI" id="CHEBI:36208"/>
        <dbReference type="ChEBI" id="CHEBI:145989"/>
        <dbReference type="ChEBI" id="CHEBI:456216"/>
        <dbReference type="EC" id="2.7.1.71"/>
    </reaction>
</comment>
<keyword evidence="9" id="KW-1185">Reference proteome</keyword>
<reference evidence="8" key="1">
    <citation type="submission" date="2022-07" db="EMBL/GenBank/DDBJ databases">
        <authorList>
            <person name="Kouya T."/>
            <person name="Ishiyama Y."/>
        </authorList>
    </citation>
    <scope>NUCLEOTIDE SEQUENCE</scope>
    <source>
        <strain evidence="8">WR16-4</strain>
    </source>
</reference>
<dbReference type="GO" id="GO:0008652">
    <property type="term" value="P:amino acid biosynthetic process"/>
    <property type="evidence" value="ECO:0007669"/>
    <property type="project" value="UniProtKB-KW"/>
</dbReference>
<feature type="binding site" evidence="7">
    <location>
        <begin position="10"/>
        <end position="15"/>
    </location>
    <ligand>
        <name>ATP</name>
        <dbReference type="ChEBI" id="CHEBI:30616"/>
    </ligand>
</feature>
<proteinExistence type="inferred from homology"/>
<comment type="subunit">
    <text evidence="7">Monomer.</text>
</comment>
<keyword evidence="3 7" id="KW-0547">Nucleotide-binding</keyword>
<dbReference type="InterPro" id="IPR031322">
    <property type="entry name" value="Shikimate/glucono_kinase"/>
</dbReference>
<evidence type="ECO:0000313" key="9">
    <source>
        <dbReference type="Proteomes" id="UP001144204"/>
    </source>
</evidence>
<keyword evidence="2 7" id="KW-0808">Transferase</keyword>
<feature type="binding site" evidence="7">
    <location>
        <position position="134"/>
    </location>
    <ligand>
        <name>substrate</name>
    </ligand>
</feature>
<evidence type="ECO:0000256" key="7">
    <source>
        <dbReference type="HAMAP-Rule" id="MF_00109"/>
    </source>
</evidence>
<comment type="pathway">
    <text evidence="7">Metabolic intermediate biosynthesis; chorismate biosynthesis; chorismate from D-erythrose 4-phosphate and phosphoenolpyruvate: step 5/7.</text>
</comment>
<evidence type="ECO:0000256" key="2">
    <source>
        <dbReference type="ARBA" id="ARBA00022679"/>
    </source>
</evidence>
<evidence type="ECO:0000256" key="3">
    <source>
        <dbReference type="ARBA" id="ARBA00022741"/>
    </source>
</evidence>
<keyword evidence="7" id="KW-0479">Metal-binding</keyword>
<comment type="cofactor">
    <cofactor evidence="7">
        <name>Mg(2+)</name>
        <dbReference type="ChEBI" id="CHEBI:18420"/>
    </cofactor>
    <text evidence="7">Binds 1 Mg(2+) ion per subunit.</text>
</comment>
<feature type="binding site" evidence="7">
    <location>
        <position position="77"/>
    </location>
    <ligand>
        <name>substrate</name>
    </ligand>
</feature>
<dbReference type="Pfam" id="PF01202">
    <property type="entry name" value="SKI"/>
    <property type="match status" value="1"/>
</dbReference>
<comment type="caution">
    <text evidence="7">Lacks conserved residue(s) required for the propagation of feature annotation.</text>
</comment>
<gene>
    <name evidence="8" type="primary">aroI</name>
    <name evidence="7" type="synonym">aroK</name>
    <name evidence="8" type="ORF">WR164_14700</name>
</gene>
<sequence length="170" mass="19197">MKVILIGFMGCGKTTVGRELAKQMNLPQYDLDQMIVKNLNEPISNFFKEKGEAAFRDFEHQMLNKSLSLDGILSTGGGTPVQKQNQNLFHQTSVPIMMLDASDDVIRKRLSLDANRPIVEKLGMDGIIKLKHQRDATYRMISNQIILTDHKSPLTIAKKIIENLKKESSK</sequence>
<dbReference type="HAMAP" id="MF_00109">
    <property type="entry name" value="Shikimate_kinase"/>
    <property type="match status" value="1"/>
</dbReference>
<dbReference type="InterPro" id="IPR000623">
    <property type="entry name" value="Shikimate_kinase/TSH1"/>
</dbReference>
<dbReference type="AlphaFoldDB" id="A0A9W6B352"/>
<dbReference type="GO" id="GO:0005829">
    <property type="term" value="C:cytosol"/>
    <property type="evidence" value="ECO:0007669"/>
    <property type="project" value="TreeGrafter"/>
</dbReference>
<feature type="binding site" evidence="7">
    <location>
        <position position="116"/>
    </location>
    <ligand>
        <name>ATP</name>
        <dbReference type="ChEBI" id="CHEBI:30616"/>
    </ligand>
</feature>
<accession>A0A9W6B352</accession>
<evidence type="ECO:0000256" key="4">
    <source>
        <dbReference type="ARBA" id="ARBA00022777"/>
    </source>
</evidence>
<dbReference type="RefSeq" id="WP_286137029.1">
    <property type="nucleotide sequence ID" value="NZ_BRPL01000004.1"/>
</dbReference>
<dbReference type="GO" id="GO:0005524">
    <property type="term" value="F:ATP binding"/>
    <property type="evidence" value="ECO:0007669"/>
    <property type="project" value="UniProtKB-UniRule"/>
</dbReference>
<dbReference type="PANTHER" id="PTHR21087">
    <property type="entry name" value="SHIKIMATE KINASE"/>
    <property type="match status" value="1"/>
</dbReference>
<dbReference type="PANTHER" id="PTHR21087:SF16">
    <property type="entry name" value="SHIKIMATE KINASE 1, CHLOROPLASTIC"/>
    <property type="match status" value="1"/>
</dbReference>
<keyword evidence="7" id="KW-0460">Magnesium</keyword>
<dbReference type="GO" id="GO:0009073">
    <property type="term" value="P:aromatic amino acid family biosynthetic process"/>
    <property type="evidence" value="ECO:0007669"/>
    <property type="project" value="UniProtKB-KW"/>
</dbReference>
<keyword evidence="1 7" id="KW-0028">Amino-acid biosynthesis</keyword>
<evidence type="ECO:0000256" key="6">
    <source>
        <dbReference type="ARBA" id="ARBA00023141"/>
    </source>
</evidence>
<keyword evidence="5 7" id="KW-0067">ATP-binding</keyword>
<comment type="function">
    <text evidence="7">Catalyzes the specific phosphorylation of the 3-hydroxyl group of shikimic acid using ATP as a cosubstrate.</text>
</comment>
<evidence type="ECO:0000256" key="5">
    <source>
        <dbReference type="ARBA" id="ARBA00022840"/>
    </source>
</evidence>
<keyword evidence="7" id="KW-0963">Cytoplasm</keyword>
<reference evidence="8" key="2">
    <citation type="journal article" date="2023" name="PLoS ONE">
        <title>Philodulcilactobacillus myokoensis gen. nov., sp. nov., a fructophilic, acidophilic, and agar-phobic lactic acid bacterium isolated from fermented vegetable extracts.</title>
        <authorList>
            <person name="Kouya T."/>
            <person name="Ishiyama Y."/>
            <person name="Ohashi S."/>
            <person name="Kumakubo R."/>
            <person name="Yamazaki T."/>
            <person name="Otaki T."/>
        </authorList>
    </citation>
    <scope>NUCLEOTIDE SEQUENCE</scope>
    <source>
        <strain evidence="8">WR16-4</strain>
    </source>
</reference>
<organism evidence="8 9">
    <name type="scientific">Philodulcilactobacillus myokoensis</name>
    <dbReference type="NCBI Taxonomy" id="2929573"/>
    <lineage>
        <taxon>Bacteria</taxon>
        <taxon>Bacillati</taxon>
        <taxon>Bacillota</taxon>
        <taxon>Bacilli</taxon>
        <taxon>Lactobacillales</taxon>
        <taxon>Lactobacillaceae</taxon>
        <taxon>Philodulcilactobacillus</taxon>
    </lineage>
</organism>
<feature type="binding site" evidence="7">
    <location>
        <position position="14"/>
    </location>
    <ligand>
        <name>Mg(2+)</name>
        <dbReference type="ChEBI" id="CHEBI:18420"/>
    </ligand>
</feature>